<dbReference type="AlphaFoldDB" id="T1B8L6"/>
<organism evidence="3">
    <name type="scientific">mine drainage metagenome</name>
    <dbReference type="NCBI Taxonomy" id="410659"/>
    <lineage>
        <taxon>unclassified sequences</taxon>
        <taxon>metagenomes</taxon>
        <taxon>ecological metagenomes</taxon>
    </lineage>
</organism>
<dbReference type="EMBL" id="AUZX01006201">
    <property type="protein sequence ID" value="EQD64808.1"/>
    <property type="molecule type" value="Genomic_DNA"/>
</dbReference>
<evidence type="ECO:0000313" key="2">
    <source>
        <dbReference type="EMBL" id="EQD50544.1"/>
    </source>
</evidence>
<comment type="caution">
    <text evidence="3">The sequence shown here is derived from an EMBL/GenBank/DDBJ whole genome shotgun (WGS) entry which is preliminary data.</text>
</comment>
<sequence length="79" mass="8728">MKTTIEINDALLKRARSVSQRDGTTLRALVEQGLQHVLGKPARSAPTAVESLVFDGRAGFTEAFADASWSKIKEESRRR</sequence>
<protein>
    <recommendedName>
        <fullName evidence="4">DUF2191 domain-containing protein</fullName>
    </recommendedName>
</protein>
<reference evidence="3" key="1">
    <citation type="submission" date="2013-08" db="EMBL/GenBank/DDBJ databases">
        <authorList>
            <person name="Mendez C."/>
            <person name="Richter M."/>
            <person name="Ferrer M."/>
            <person name="Sanchez J."/>
        </authorList>
    </citation>
    <scope>NUCLEOTIDE SEQUENCE</scope>
</reference>
<dbReference type="Pfam" id="PF09957">
    <property type="entry name" value="VapB_antitoxin"/>
    <property type="match status" value="1"/>
</dbReference>
<evidence type="ECO:0000313" key="3">
    <source>
        <dbReference type="EMBL" id="EQD64808.1"/>
    </source>
</evidence>
<accession>T1B8L6</accession>
<name>T1B8L6_9ZZZZ</name>
<dbReference type="EMBL" id="AUZZ01011084">
    <property type="protein sequence ID" value="EQD27452.1"/>
    <property type="molecule type" value="Genomic_DNA"/>
</dbReference>
<proteinExistence type="predicted"/>
<evidence type="ECO:0000313" key="1">
    <source>
        <dbReference type="EMBL" id="EQD27452.1"/>
    </source>
</evidence>
<dbReference type="EMBL" id="AUZY01007253">
    <property type="protein sequence ID" value="EQD50544.1"/>
    <property type="molecule type" value="Genomic_DNA"/>
</dbReference>
<dbReference type="InterPro" id="IPR019239">
    <property type="entry name" value="VapB_antitoxin"/>
</dbReference>
<reference evidence="3" key="2">
    <citation type="journal article" date="2014" name="ISME J.">
        <title>Microbial stratification in low pH oxic and suboxic macroscopic growths along an acid mine drainage.</title>
        <authorList>
            <person name="Mendez-Garcia C."/>
            <person name="Mesa V."/>
            <person name="Sprenger R.R."/>
            <person name="Richter M."/>
            <person name="Diez M.S."/>
            <person name="Solano J."/>
            <person name="Bargiela R."/>
            <person name="Golyshina O.V."/>
            <person name="Manteca A."/>
            <person name="Ramos J.L."/>
            <person name="Gallego J.R."/>
            <person name="Llorente I."/>
            <person name="Martins Dos Santos V.A."/>
            <person name="Jensen O.N."/>
            <person name="Pelaez A.I."/>
            <person name="Sanchez J."/>
            <person name="Ferrer M."/>
        </authorList>
    </citation>
    <scope>NUCLEOTIDE SEQUENCE</scope>
</reference>
<evidence type="ECO:0008006" key="4">
    <source>
        <dbReference type="Google" id="ProtNLM"/>
    </source>
</evidence>
<gene>
    <name evidence="3" type="ORF">B1A_08696</name>
    <name evidence="2" type="ORF">B1B_11201</name>
    <name evidence="1" type="ORF">B2A_15234</name>
</gene>